<dbReference type="AlphaFoldDB" id="A0A0P8DAA5"/>
<dbReference type="Proteomes" id="UP000050465">
    <property type="component" value="Unassembled WGS sequence"/>
</dbReference>
<name>A0A0P8DAA5_9CYAN</name>
<reference evidence="1 2" key="1">
    <citation type="submission" date="2015-09" db="EMBL/GenBank/DDBJ databases">
        <title>Identification and resolution of microdiversity through metagenomic sequencing of parallel consortia.</title>
        <authorList>
            <person name="Nelson W.C."/>
            <person name="Romine M.F."/>
            <person name="Lindemann S.R."/>
        </authorList>
    </citation>
    <scope>NUCLEOTIDE SEQUENCE [LARGE SCALE GENOMIC DNA]</scope>
    <source>
        <strain evidence="1">Ana</strain>
    </source>
</reference>
<proteinExistence type="predicted"/>
<dbReference type="EMBL" id="LJZR01000040">
    <property type="protein sequence ID" value="KPQ33014.1"/>
    <property type="molecule type" value="Genomic_DNA"/>
</dbReference>
<dbReference type="STRING" id="1666911.HLUCCA11_19840"/>
<protein>
    <submittedName>
        <fullName evidence="1">Uncharacterized protein</fullName>
    </submittedName>
</protein>
<organism evidence="1 2">
    <name type="scientific">Phormidesmis priestleyi Ana</name>
    <dbReference type="NCBI Taxonomy" id="1666911"/>
    <lineage>
        <taxon>Bacteria</taxon>
        <taxon>Bacillati</taxon>
        <taxon>Cyanobacteriota</taxon>
        <taxon>Cyanophyceae</taxon>
        <taxon>Leptolyngbyales</taxon>
        <taxon>Leptolyngbyaceae</taxon>
        <taxon>Phormidesmis</taxon>
    </lineage>
</organism>
<gene>
    <name evidence="1" type="ORF">HLUCCA11_19840</name>
</gene>
<comment type="caution">
    <text evidence="1">The sequence shown here is derived from an EMBL/GenBank/DDBJ whole genome shotgun (WGS) entry which is preliminary data.</text>
</comment>
<accession>A0A0P8DAA5</accession>
<sequence>MQYALVCQYLGVALTVMKMPRYSLDLSEEDKQRIETCRTDLSWQELSFGAKLKVLILEKLQQYEKERDEKSDKA</sequence>
<evidence type="ECO:0000313" key="1">
    <source>
        <dbReference type="EMBL" id="KPQ33014.1"/>
    </source>
</evidence>
<evidence type="ECO:0000313" key="2">
    <source>
        <dbReference type="Proteomes" id="UP000050465"/>
    </source>
</evidence>